<dbReference type="InterPro" id="IPR029062">
    <property type="entry name" value="Class_I_gatase-like"/>
</dbReference>
<dbReference type="AlphaFoldDB" id="A0A178M3X2"/>
<evidence type="ECO:0000259" key="2">
    <source>
        <dbReference type="Pfam" id="PF01965"/>
    </source>
</evidence>
<evidence type="ECO:0000313" key="4">
    <source>
        <dbReference type="Proteomes" id="UP000078396"/>
    </source>
</evidence>
<dbReference type="Pfam" id="PF01965">
    <property type="entry name" value="DJ-1_PfpI"/>
    <property type="match status" value="1"/>
</dbReference>
<evidence type="ECO:0000256" key="1">
    <source>
        <dbReference type="ARBA" id="ARBA00008542"/>
    </source>
</evidence>
<dbReference type="RefSeq" id="WP_064280205.1">
    <property type="nucleotide sequence ID" value="NZ_LWCS01000002.1"/>
</dbReference>
<dbReference type="InterPro" id="IPR002818">
    <property type="entry name" value="DJ-1/PfpI"/>
</dbReference>
<accession>A0A178M3X2</accession>
<dbReference type="Gene3D" id="3.40.50.880">
    <property type="match status" value="1"/>
</dbReference>
<dbReference type="Proteomes" id="UP000078396">
    <property type="component" value="Unassembled WGS sequence"/>
</dbReference>
<dbReference type="PANTHER" id="PTHR42733">
    <property type="entry name" value="DJ-1 PROTEIN"/>
    <property type="match status" value="1"/>
</dbReference>
<dbReference type="NCBIfam" id="TIGR01382">
    <property type="entry name" value="PfpI"/>
    <property type="match status" value="1"/>
</dbReference>
<dbReference type="PANTHER" id="PTHR42733:SF12">
    <property type="entry name" value="PROTEINASE"/>
    <property type="match status" value="1"/>
</dbReference>
<reference evidence="3 4" key="1">
    <citation type="submission" date="2016-04" db="EMBL/GenBank/DDBJ databases">
        <title>Draft Genome Sequences of Staphylococcus capitis Strain H36, S. capitis Strain H65, S. cohnii Strain H62, S. hominis Strain H69, Mycobacterium iranicum Strain H39, Plantibacter sp. Strain H53, Pseudomonas oryzihabitans Strain H72, and Microbacterium sp. Strain H83, isolated from residential settings.</title>
        <authorList>
            <person name="Lymperopoulou D."/>
            <person name="Adams R.I."/>
            <person name="Lindow S."/>
            <person name="Coil D.A."/>
            <person name="Jospin G."/>
            <person name="Eisen J.A."/>
        </authorList>
    </citation>
    <scope>NUCLEOTIDE SEQUENCE [LARGE SCALE GENOMIC DNA]</scope>
    <source>
        <strain evidence="3 4">H39</strain>
    </source>
</reference>
<dbReference type="SUPFAM" id="SSF52317">
    <property type="entry name" value="Class I glutamine amidotransferase-like"/>
    <property type="match status" value="1"/>
</dbReference>
<comment type="similarity">
    <text evidence="1">Belongs to the peptidase C56 family.</text>
</comment>
<dbReference type="PROSITE" id="PS51276">
    <property type="entry name" value="PEPTIDASE_C56_PFPI"/>
    <property type="match status" value="1"/>
</dbReference>
<dbReference type="eggNOG" id="COG0693">
    <property type="taxonomic scope" value="Bacteria"/>
</dbReference>
<name>A0A178M3X2_MYCIR</name>
<evidence type="ECO:0000313" key="3">
    <source>
        <dbReference type="EMBL" id="OAN42007.1"/>
    </source>
</evidence>
<protein>
    <submittedName>
        <fullName evidence="3">Peptidase C56</fullName>
    </submittedName>
</protein>
<gene>
    <name evidence="3" type="ORF">A4X20_02430</name>
</gene>
<sequence>MPNELNGRRIAFLAADGVERVELELPRGAVQNAGGHTELLSIKDGEIDARNHDLEPAGTFPVDRLVGDARVDDYDALVLPGGTVNGDKLRLDKGAVAFVREFVQSGKPVAAICHGPWALVEADVVRDRTLTSYPSLRTDLRNAGATVVDQQVCIDGNLITSRSPEDLDAFCQAITDQFADTPAHT</sequence>
<proteinExistence type="inferred from homology"/>
<feature type="domain" description="DJ-1/PfpI" evidence="2">
    <location>
        <begin position="8"/>
        <end position="176"/>
    </location>
</feature>
<dbReference type="CDD" id="cd03134">
    <property type="entry name" value="GATase1_PfpI_like"/>
    <property type="match status" value="1"/>
</dbReference>
<dbReference type="InterPro" id="IPR006286">
    <property type="entry name" value="C56_PfpI-like"/>
</dbReference>
<organism evidence="3 4">
    <name type="scientific">Mycolicibacterium iranicum</name>
    <name type="common">Mycobacterium iranicum</name>
    <dbReference type="NCBI Taxonomy" id="912594"/>
    <lineage>
        <taxon>Bacteria</taxon>
        <taxon>Bacillati</taxon>
        <taxon>Actinomycetota</taxon>
        <taxon>Actinomycetes</taxon>
        <taxon>Mycobacteriales</taxon>
        <taxon>Mycobacteriaceae</taxon>
        <taxon>Mycolicibacterium</taxon>
    </lineage>
</organism>
<dbReference type="EMBL" id="LWCS01000002">
    <property type="protein sequence ID" value="OAN42007.1"/>
    <property type="molecule type" value="Genomic_DNA"/>
</dbReference>
<dbReference type="STRING" id="912594.AWC12_13095"/>
<dbReference type="OrthoDB" id="9792284at2"/>
<comment type="caution">
    <text evidence="3">The sequence shown here is derived from an EMBL/GenBank/DDBJ whole genome shotgun (WGS) entry which is preliminary data.</text>
</comment>